<dbReference type="FunFam" id="3.30.420.10:FF:000002">
    <property type="entry name" value="Crossover junction endodeoxyribonuclease RuvC"/>
    <property type="match status" value="1"/>
</dbReference>
<comment type="cofactor">
    <cofactor evidence="13">
        <name>Mg(2+)</name>
        <dbReference type="ChEBI" id="CHEBI:18420"/>
    </cofactor>
    <text evidence="13">Binds 2 Mg(2+) ion per subunit.</text>
</comment>
<dbReference type="PRINTS" id="PR00696">
    <property type="entry name" value="RSOLVASERUVC"/>
</dbReference>
<dbReference type="NCBIfam" id="NF000711">
    <property type="entry name" value="PRK00039.2-1"/>
    <property type="match status" value="1"/>
</dbReference>
<evidence type="ECO:0000256" key="8">
    <source>
        <dbReference type="ARBA" id="ARBA00022842"/>
    </source>
</evidence>
<dbReference type="NCBIfam" id="TIGR00228">
    <property type="entry name" value="ruvC"/>
    <property type="match status" value="1"/>
</dbReference>
<comment type="similarity">
    <text evidence="1 13">Belongs to the RuvC family.</text>
</comment>
<organism evidence="15 16">
    <name type="scientific">Sporomusa ovata</name>
    <dbReference type="NCBI Taxonomy" id="2378"/>
    <lineage>
        <taxon>Bacteria</taxon>
        <taxon>Bacillati</taxon>
        <taxon>Bacillota</taxon>
        <taxon>Negativicutes</taxon>
        <taxon>Selenomonadales</taxon>
        <taxon>Sporomusaceae</taxon>
        <taxon>Sporomusa</taxon>
    </lineage>
</organism>
<dbReference type="InterPro" id="IPR036397">
    <property type="entry name" value="RNaseH_sf"/>
</dbReference>
<keyword evidence="4 13" id="KW-0479">Metal-binding</keyword>
<dbReference type="InterPro" id="IPR002176">
    <property type="entry name" value="X-over_junc_endoDNase_RuvC"/>
</dbReference>
<dbReference type="AlphaFoldDB" id="A0A0U1L3V0"/>
<keyword evidence="8 13" id="KW-0460">Magnesium</keyword>
<dbReference type="SUPFAM" id="SSF53098">
    <property type="entry name" value="Ribonuclease H-like"/>
    <property type="match status" value="1"/>
</dbReference>
<evidence type="ECO:0000313" key="15">
    <source>
        <dbReference type="EMBL" id="CQR73999.1"/>
    </source>
</evidence>
<dbReference type="GO" id="GO:0005737">
    <property type="term" value="C:cytoplasm"/>
    <property type="evidence" value="ECO:0007669"/>
    <property type="project" value="UniProtKB-SubCell"/>
</dbReference>
<comment type="subcellular location">
    <subcellularLocation>
        <location evidence="13">Cytoplasm</location>
    </subcellularLocation>
</comment>
<sequence>MIALGIDPGTAICGYGLVEAQGSRLKPIIYGVIETPPDMEAAMRLRKVHQEIDGLIKQYQPDIMGVEMLFMNKNVRTVMAVGQARGVILLAAAQNELSIDEFTPLQVKQAVTGYGKATKEQVIYMTQRLLSLPQKPHPDDAADALAIAIATIHCGSINRMRVTNDRLC</sequence>
<accession>A0A0U1L3V0</accession>
<evidence type="ECO:0000256" key="9">
    <source>
        <dbReference type="ARBA" id="ARBA00023125"/>
    </source>
</evidence>
<evidence type="ECO:0000256" key="4">
    <source>
        <dbReference type="ARBA" id="ARBA00022723"/>
    </source>
</evidence>
<dbReference type="InterPro" id="IPR020563">
    <property type="entry name" value="X-over_junc_endoDNase_Mg_BS"/>
</dbReference>
<dbReference type="GO" id="GO:0000287">
    <property type="term" value="F:magnesium ion binding"/>
    <property type="evidence" value="ECO:0007669"/>
    <property type="project" value="UniProtKB-UniRule"/>
</dbReference>
<dbReference type="GO" id="GO:0003677">
    <property type="term" value="F:DNA binding"/>
    <property type="evidence" value="ECO:0007669"/>
    <property type="project" value="UniProtKB-KW"/>
</dbReference>
<feature type="active site" evidence="13">
    <location>
        <position position="67"/>
    </location>
</feature>
<dbReference type="HAMAP" id="MF_00034">
    <property type="entry name" value="RuvC"/>
    <property type="match status" value="1"/>
</dbReference>
<comment type="catalytic activity">
    <reaction evidence="12 13">
        <text>Endonucleolytic cleavage at a junction such as a reciprocal single-stranded crossover between two homologous DNA duplexes (Holliday junction).</text>
        <dbReference type="EC" id="3.1.21.10"/>
    </reaction>
</comment>
<keyword evidence="10 13" id="KW-0233">DNA recombination</keyword>
<name>A0A0U1L3V0_9FIRM</name>
<dbReference type="GO" id="GO:0006281">
    <property type="term" value="P:DNA repair"/>
    <property type="evidence" value="ECO:0007669"/>
    <property type="project" value="UniProtKB-UniRule"/>
</dbReference>
<dbReference type="GO" id="GO:0008821">
    <property type="term" value="F:crossover junction DNA endonuclease activity"/>
    <property type="evidence" value="ECO:0007669"/>
    <property type="project" value="UniProtKB-UniRule"/>
</dbReference>
<dbReference type="Proteomes" id="UP000049855">
    <property type="component" value="Unassembled WGS sequence"/>
</dbReference>
<dbReference type="RefSeq" id="WP_021170002.1">
    <property type="nucleotide sequence ID" value="NZ_CTRP01000014.1"/>
</dbReference>
<evidence type="ECO:0000256" key="10">
    <source>
        <dbReference type="ARBA" id="ARBA00023172"/>
    </source>
</evidence>
<feature type="binding site" evidence="13">
    <location>
        <position position="67"/>
    </location>
    <ligand>
        <name>Mg(2+)</name>
        <dbReference type="ChEBI" id="CHEBI:18420"/>
        <label>2</label>
    </ligand>
</feature>
<evidence type="ECO:0000256" key="13">
    <source>
        <dbReference type="HAMAP-Rule" id="MF_00034"/>
    </source>
</evidence>
<dbReference type="InterPro" id="IPR012337">
    <property type="entry name" value="RNaseH-like_sf"/>
</dbReference>
<reference evidence="16" key="1">
    <citation type="submission" date="2015-03" db="EMBL/GenBank/DDBJ databases">
        <authorList>
            <person name="Nijsse Bart"/>
        </authorList>
    </citation>
    <scope>NUCLEOTIDE SEQUENCE [LARGE SCALE GENOMIC DNA]</scope>
</reference>
<dbReference type="CDD" id="cd16962">
    <property type="entry name" value="RuvC"/>
    <property type="match status" value="1"/>
</dbReference>
<keyword evidence="7 13" id="KW-0378">Hydrolase</keyword>
<proteinExistence type="inferred from homology"/>
<evidence type="ECO:0000256" key="12">
    <source>
        <dbReference type="ARBA" id="ARBA00029354"/>
    </source>
</evidence>
<dbReference type="GO" id="GO:0006310">
    <property type="term" value="P:DNA recombination"/>
    <property type="evidence" value="ECO:0007669"/>
    <property type="project" value="UniProtKB-UniRule"/>
</dbReference>
<comment type="function">
    <text evidence="13">The RuvA-RuvB-RuvC complex processes Holliday junction (HJ) DNA during genetic recombination and DNA repair. Endonuclease that resolves HJ intermediates. Cleaves cruciform DNA by making single-stranded nicks across the HJ at symmetrical positions within the homologous arms, yielding a 5'-phosphate and a 3'-hydroxyl group; requires a central core of homology in the junction. The consensus cleavage sequence is 5'-(A/T)TT(C/G)-3'. Cleavage occurs on the 3'-side of the TT dinucleotide at the point of strand exchange. HJ branch migration catalyzed by RuvA-RuvB allows RuvC to scan DNA until it finds its consensus sequence, where it cleaves and resolves the cruciform DNA.</text>
</comment>
<keyword evidence="6 13" id="KW-0227">DNA damage</keyword>
<feature type="active site" evidence="13">
    <location>
        <position position="140"/>
    </location>
</feature>
<keyword evidence="11 13" id="KW-0234">DNA repair</keyword>
<comment type="subunit">
    <text evidence="13">Homodimer which binds Holliday junction (HJ) DNA. The HJ becomes 2-fold symmetrical on binding to RuvC with unstacked arms; it has a different conformation from HJ DNA in complex with RuvA. In the full resolvosome a probable DNA-RuvA(4)-RuvB(12)-RuvC(2) complex forms which resolves the HJ.</text>
</comment>
<keyword evidence="2 13" id="KW-0963">Cytoplasm</keyword>
<dbReference type="EMBL" id="CTRP01000014">
    <property type="protein sequence ID" value="CQR73999.1"/>
    <property type="molecule type" value="Genomic_DNA"/>
</dbReference>
<evidence type="ECO:0000256" key="2">
    <source>
        <dbReference type="ARBA" id="ARBA00022490"/>
    </source>
</evidence>
<dbReference type="Gene3D" id="3.30.420.10">
    <property type="entry name" value="Ribonuclease H-like superfamily/Ribonuclease H"/>
    <property type="match status" value="1"/>
</dbReference>
<dbReference type="PANTHER" id="PTHR30194:SF3">
    <property type="entry name" value="CROSSOVER JUNCTION ENDODEOXYRIBONUCLEASE RUVC"/>
    <property type="match status" value="1"/>
</dbReference>
<evidence type="ECO:0000256" key="1">
    <source>
        <dbReference type="ARBA" id="ARBA00009518"/>
    </source>
</evidence>
<dbReference type="Pfam" id="PF02075">
    <property type="entry name" value="RuvC"/>
    <property type="match status" value="1"/>
</dbReference>
<keyword evidence="16" id="KW-1185">Reference proteome</keyword>
<dbReference type="EC" id="3.1.21.10" evidence="13 14"/>
<evidence type="ECO:0000256" key="6">
    <source>
        <dbReference type="ARBA" id="ARBA00022763"/>
    </source>
</evidence>
<evidence type="ECO:0000313" key="16">
    <source>
        <dbReference type="Proteomes" id="UP000049855"/>
    </source>
</evidence>
<feature type="binding site" evidence="13">
    <location>
        <position position="7"/>
    </location>
    <ligand>
        <name>Mg(2+)</name>
        <dbReference type="ChEBI" id="CHEBI:18420"/>
        <label>1</label>
    </ligand>
</feature>
<keyword evidence="5 13" id="KW-0255">Endonuclease</keyword>
<protein>
    <recommendedName>
        <fullName evidence="13 14">Crossover junction endodeoxyribonuclease RuvC</fullName>
        <ecNumber evidence="13 14">3.1.21.10</ecNumber>
    </recommendedName>
    <alternativeName>
        <fullName evidence="13">Holliday junction nuclease RuvC</fullName>
    </alternativeName>
    <alternativeName>
        <fullName evidence="13">Holliday junction resolvase RuvC</fullName>
    </alternativeName>
</protein>
<feature type="binding site" evidence="13">
    <location>
        <position position="140"/>
    </location>
    <ligand>
        <name>Mg(2+)</name>
        <dbReference type="ChEBI" id="CHEBI:18420"/>
        <label>1</label>
    </ligand>
</feature>
<keyword evidence="3 13" id="KW-0540">Nuclease</keyword>
<evidence type="ECO:0000256" key="3">
    <source>
        <dbReference type="ARBA" id="ARBA00022722"/>
    </source>
</evidence>
<evidence type="ECO:0000256" key="14">
    <source>
        <dbReference type="NCBIfam" id="TIGR00228"/>
    </source>
</evidence>
<evidence type="ECO:0000256" key="7">
    <source>
        <dbReference type="ARBA" id="ARBA00022801"/>
    </source>
</evidence>
<evidence type="ECO:0000256" key="5">
    <source>
        <dbReference type="ARBA" id="ARBA00022759"/>
    </source>
</evidence>
<dbReference type="PANTHER" id="PTHR30194">
    <property type="entry name" value="CROSSOVER JUNCTION ENDODEOXYRIBONUCLEASE RUVC"/>
    <property type="match status" value="1"/>
</dbReference>
<gene>
    <name evidence="13" type="primary">ruvC</name>
    <name evidence="15" type="ORF">SpAn4DRAFT_0461</name>
</gene>
<feature type="active site" evidence="13">
    <location>
        <position position="7"/>
    </location>
</feature>
<dbReference type="PROSITE" id="PS01321">
    <property type="entry name" value="RUVC"/>
    <property type="match status" value="1"/>
</dbReference>
<keyword evidence="9 13" id="KW-0238">DNA-binding</keyword>
<evidence type="ECO:0000256" key="11">
    <source>
        <dbReference type="ARBA" id="ARBA00023204"/>
    </source>
</evidence>
<dbReference type="GO" id="GO:0048476">
    <property type="term" value="C:Holliday junction resolvase complex"/>
    <property type="evidence" value="ECO:0007669"/>
    <property type="project" value="UniProtKB-UniRule"/>
</dbReference>